<proteinExistence type="predicted"/>
<organism evidence="4 5">
    <name type="scientific">Candidatus Sulfotelmatobacter kueseliae</name>
    <dbReference type="NCBI Taxonomy" id="2042962"/>
    <lineage>
        <taxon>Bacteria</taxon>
        <taxon>Pseudomonadati</taxon>
        <taxon>Acidobacteriota</taxon>
        <taxon>Terriglobia</taxon>
        <taxon>Terriglobales</taxon>
        <taxon>Candidatus Korobacteraceae</taxon>
        <taxon>Candidatus Sulfotelmatobacter</taxon>
    </lineage>
</organism>
<feature type="signal peptide" evidence="3">
    <location>
        <begin position="1"/>
        <end position="19"/>
    </location>
</feature>
<dbReference type="Pfam" id="PF13374">
    <property type="entry name" value="TPR_10"/>
    <property type="match status" value="1"/>
</dbReference>
<keyword evidence="1" id="KW-0802">TPR repeat</keyword>
<reference evidence="5" key="1">
    <citation type="submission" date="2018-02" db="EMBL/GenBank/DDBJ databases">
        <authorList>
            <person name="Hausmann B."/>
        </authorList>
    </citation>
    <scope>NUCLEOTIDE SEQUENCE [LARGE SCALE GENOMIC DNA]</scope>
    <source>
        <strain evidence="5">Peat soil MAG SbA1</strain>
    </source>
</reference>
<evidence type="ECO:0000256" key="2">
    <source>
        <dbReference type="SAM" id="MobiDB-lite"/>
    </source>
</evidence>
<evidence type="ECO:0000256" key="3">
    <source>
        <dbReference type="SAM" id="SignalP"/>
    </source>
</evidence>
<dbReference type="AlphaFoldDB" id="A0A2U3K1E4"/>
<gene>
    <name evidence="4" type="ORF">SBA1_1190008</name>
</gene>
<dbReference type="Gene3D" id="1.25.40.10">
    <property type="entry name" value="Tetratricopeptide repeat domain"/>
    <property type="match status" value="1"/>
</dbReference>
<accession>A0A2U3K1E4</accession>
<feature type="region of interest" description="Disordered" evidence="2">
    <location>
        <begin position="20"/>
        <end position="60"/>
    </location>
</feature>
<dbReference type="EMBL" id="OMOD01000023">
    <property type="protein sequence ID" value="SPF33486.1"/>
    <property type="molecule type" value="Genomic_DNA"/>
</dbReference>
<dbReference type="InterPro" id="IPR019734">
    <property type="entry name" value="TPR_rpt"/>
</dbReference>
<sequence length="299" mass="31932">MKRTAIIFGMLAWAGFALGQQAPTPQKPPSSPPNAAQTAAPQAAPAGKRPPQAKTQPEFDAYKAAVATSADPVALGKAADDFAAKFPDSELRILLFKASMHSFQNANNADQMSAAADKVLKIDPDDPEALVGTAEVIAERTRDTDLDKDQRWAEAQKYASHAVETIETDVAIPAGTPQEKIDAYKGFMRSSAYSVLGTISFNQEKYPDAENYFRKSVDALPSQPDPVVVLRLAIALDKQNKYPEALKEANHAVELTQEASVAGKLARQERDRLVQLTGGSTPAPASKPPAGAAQNPSSH</sequence>
<feature type="repeat" description="TPR" evidence="1">
    <location>
        <begin position="190"/>
        <end position="223"/>
    </location>
</feature>
<keyword evidence="3" id="KW-0732">Signal</keyword>
<dbReference type="Proteomes" id="UP000238701">
    <property type="component" value="Unassembled WGS sequence"/>
</dbReference>
<feature type="compositionally biased region" description="Low complexity" evidence="2">
    <location>
        <begin position="282"/>
        <end position="293"/>
    </location>
</feature>
<feature type="region of interest" description="Disordered" evidence="2">
    <location>
        <begin position="259"/>
        <end position="299"/>
    </location>
</feature>
<dbReference type="SMART" id="SM00028">
    <property type="entry name" value="TPR"/>
    <property type="match status" value="2"/>
</dbReference>
<dbReference type="InterPro" id="IPR011990">
    <property type="entry name" value="TPR-like_helical_dom_sf"/>
</dbReference>
<evidence type="ECO:0000313" key="5">
    <source>
        <dbReference type="Proteomes" id="UP000238701"/>
    </source>
</evidence>
<dbReference type="PROSITE" id="PS50005">
    <property type="entry name" value="TPR"/>
    <property type="match status" value="1"/>
</dbReference>
<protein>
    <submittedName>
        <fullName evidence="4">Tetratricopeptide region</fullName>
    </submittedName>
</protein>
<dbReference type="SUPFAM" id="SSF48452">
    <property type="entry name" value="TPR-like"/>
    <property type="match status" value="1"/>
</dbReference>
<evidence type="ECO:0000256" key="1">
    <source>
        <dbReference type="PROSITE-ProRule" id="PRU00339"/>
    </source>
</evidence>
<dbReference type="OrthoDB" id="437226at2"/>
<feature type="chain" id="PRO_5015514805" evidence="3">
    <location>
        <begin position="20"/>
        <end position="299"/>
    </location>
</feature>
<name>A0A2U3K1E4_9BACT</name>
<feature type="compositionally biased region" description="Low complexity" evidence="2">
    <location>
        <begin position="33"/>
        <end position="53"/>
    </location>
</feature>
<evidence type="ECO:0000313" key="4">
    <source>
        <dbReference type="EMBL" id="SPF33486.1"/>
    </source>
</evidence>